<name>A0A6P8LLT5_BOMIM</name>
<evidence type="ECO:0000313" key="1">
    <source>
        <dbReference type="Proteomes" id="UP000515180"/>
    </source>
</evidence>
<accession>A0A6P8LLT5</accession>
<protein>
    <submittedName>
        <fullName evidence="2">Uncharacterized protein LOC117152436</fullName>
    </submittedName>
</protein>
<proteinExistence type="predicted"/>
<dbReference type="Proteomes" id="UP000515180">
    <property type="component" value="Unplaced"/>
</dbReference>
<dbReference type="Gene3D" id="2.30.30.850">
    <property type="match status" value="1"/>
</dbReference>
<reference evidence="2" key="1">
    <citation type="submission" date="2025-08" db="UniProtKB">
        <authorList>
            <consortium name="RefSeq"/>
        </authorList>
    </citation>
    <scope>IDENTIFICATION</scope>
</reference>
<dbReference type="OrthoDB" id="441971at2759"/>
<keyword evidence="1" id="KW-1185">Reference proteome</keyword>
<gene>
    <name evidence="2" type="primary">LOC117152436</name>
</gene>
<sequence>METTYAEYLEDLCDKINTVQRMARENLIKSKLRSKEYYDHRINPQDFKIGDSIYLLKEPSKGKFSDQYTAPYKVLEILQNQNVKIEVKGIPRTVHLNKLKLAHNRNKQ</sequence>
<organism evidence="1 2">
    <name type="scientific">Bombus impatiens</name>
    <name type="common">Bumblebee</name>
    <dbReference type="NCBI Taxonomy" id="132113"/>
    <lineage>
        <taxon>Eukaryota</taxon>
        <taxon>Metazoa</taxon>
        <taxon>Ecdysozoa</taxon>
        <taxon>Arthropoda</taxon>
        <taxon>Hexapoda</taxon>
        <taxon>Insecta</taxon>
        <taxon>Pterygota</taxon>
        <taxon>Neoptera</taxon>
        <taxon>Endopterygota</taxon>
        <taxon>Hymenoptera</taxon>
        <taxon>Apocrita</taxon>
        <taxon>Aculeata</taxon>
        <taxon>Apoidea</taxon>
        <taxon>Anthophila</taxon>
        <taxon>Apidae</taxon>
        <taxon>Bombus</taxon>
        <taxon>Pyrobombus</taxon>
    </lineage>
</organism>
<dbReference type="GeneID" id="117152436"/>
<evidence type="ECO:0000313" key="2">
    <source>
        <dbReference type="RefSeq" id="XP_033180112.1"/>
    </source>
</evidence>
<dbReference type="AlphaFoldDB" id="A0A6P8LLT5"/>
<dbReference type="RefSeq" id="XP_033180112.1">
    <property type="nucleotide sequence ID" value="XM_033324221.1"/>
</dbReference>